<organism evidence="1">
    <name type="scientific">Rhizophora mucronata</name>
    <name type="common">Asiatic mangrove</name>
    <dbReference type="NCBI Taxonomy" id="61149"/>
    <lineage>
        <taxon>Eukaryota</taxon>
        <taxon>Viridiplantae</taxon>
        <taxon>Streptophyta</taxon>
        <taxon>Embryophyta</taxon>
        <taxon>Tracheophyta</taxon>
        <taxon>Spermatophyta</taxon>
        <taxon>Magnoliopsida</taxon>
        <taxon>eudicotyledons</taxon>
        <taxon>Gunneridae</taxon>
        <taxon>Pentapetalae</taxon>
        <taxon>rosids</taxon>
        <taxon>fabids</taxon>
        <taxon>Malpighiales</taxon>
        <taxon>Rhizophoraceae</taxon>
        <taxon>Rhizophora</taxon>
    </lineage>
</organism>
<sequence>MVEVNYIIFFKLIVSKSKAIFIN</sequence>
<dbReference type="AlphaFoldDB" id="A0A2P2N7E4"/>
<reference evidence="1" key="1">
    <citation type="submission" date="2018-02" db="EMBL/GenBank/DDBJ databases">
        <title>Rhizophora mucronata_Transcriptome.</title>
        <authorList>
            <person name="Meera S.P."/>
            <person name="Sreeshan A."/>
            <person name="Augustine A."/>
        </authorList>
    </citation>
    <scope>NUCLEOTIDE SEQUENCE</scope>
    <source>
        <tissue evidence="1">Leaf</tissue>
    </source>
</reference>
<accession>A0A2P2N7E4</accession>
<evidence type="ECO:0000313" key="1">
    <source>
        <dbReference type="EMBL" id="MBX38355.1"/>
    </source>
</evidence>
<proteinExistence type="predicted"/>
<dbReference type="EMBL" id="GGEC01057871">
    <property type="protein sequence ID" value="MBX38355.1"/>
    <property type="molecule type" value="Transcribed_RNA"/>
</dbReference>
<protein>
    <submittedName>
        <fullName evidence="1">Uncharacterized protein</fullName>
    </submittedName>
</protein>
<name>A0A2P2N7E4_RHIMU</name>